<dbReference type="RefSeq" id="WP_260611313.1">
    <property type="nucleotide sequence ID" value="NZ_CABGRH010000007.1"/>
</dbReference>
<dbReference type="Proteomes" id="UP001253851">
    <property type="component" value="Unassembled WGS sequence"/>
</dbReference>
<sequence length="42" mass="4890">MNNSKNKEIGKFIDSGMNADLSKRLKTLEELKEIFSNTDWSR</sequence>
<name>A0ABD5FJZ3_ENTCA</name>
<dbReference type="AlphaFoldDB" id="A0ABD5FJZ3"/>
<proteinExistence type="predicted"/>
<organism evidence="1 2">
    <name type="scientific">Enterococcus casseliflavus</name>
    <name type="common">Enterococcus flavescens</name>
    <dbReference type="NCBI Taxonomy" id="37734"/>
    <lineage>
        <taxon>Bacteria</taxon>
        <taxon>Bacillati</taxon>
        <taxon>Bacillota</taxon>
        <taxon>Bacilli</taxon>
        <taxon>Lactobacillales</taxon>
        <taxon>Enterococcaceae</taxon>
        <taxon>Enterococcus</taxon>
    </lineage>
</organism>
<protein>
    <submittedName>
        <fullName evidence="1">Uncharacterized protein</fullName>
    </submittedName>
</protein>
<gene>
    <name evidence="1" type="ORF">P7I34_05130</name>
</gene>
<evidence type="ECO:0000313" key="2">
    <source>
        <dbReference type="Proteomes" id="UP001253851"/>
    </source>
</evidence>
<reference evidence="1 2" key="1">
    <citation type="submission" date="2023-03" db="EMBL/GenBank/DDBJ databases">
        <authorList>
            <person name="Shen W."/>
            <person name="Cai J."/>
        </authorList>
    </citation>
    <scope>NUCLEOTIDE SEQUENCE [LARGE SCALE GENOMIC DNA]</scope>
    <source>
        <strain evidence="1 2">B516</strain>
    </source>
</reference>
<accession>A0ABD5FJZ3</accession>
<dbReference type="EMBL" id="JARQDZ010000002">
    <property type="protein sequence ID" value="MDT2982034.1"/>
    <property type="molecule type" value="Genomic_DNA"/>
</dbReference>
<evidence type="ECO:0000313" key="1">
    <source>
        <dbReference type="EMBL" id="MDT2982034.1"/>
    </source>
</evidence>
<comment type="caution">
    <text evidence="1">The sequence shown here is derived from an EMBL/GenBank/DDBJ whole genome shotgun (WGS) entry which is preliminary data.</text>
</comment>